<comment type="caution">
    <text evidence="2">The sequence shown here is derived from an EMBL/GenBank/DDBJ whole genome shotgun (WGS) entry which is preliminary data.</text>
</comment>
<sequence length="254" mass="28402">MIRMSSYALAHEVFVRESGGKHVLFCNPQRRAGLVVVTRKETPTRGEGKEGKKKGKKKKKKKYRFGTTKNTREISHAAGVSNPNSAWNSIDPICCCCSSARSSSFLMENVEGCPRDEDSSSVLFLPTRRTAFSSTHVPCVLREVSGEDEDGRQRRRPGGRRNLLTNHFPEKAPPLPRRSTCGTFPETFPERHVICCDAFRKPREARQPGRQADGSALRWNTEHGISPMMDATVTYLVGLSGEVANPTYRCHFGF</sequence>
<organism evidence="2 3">
    <name type="scientific">Podospora australis</name>
    <dbReference type="NCBI Taxonomy" id="1536484"/>
    <lineage>
        <taxon>Eukaryota</taxon>
        <taxon>Fungi</taxon>
        <taxon>Dikarya</taxon>
        <taxon>Ascomycota</taxon>
        <taxon>Pezizomycotina</taxon>
        <taxon>Sordariomycetes</taxon>
        <taxon>Sordariomycetidae</taxon>
        <taxon>Sordariales</taxon>
        <taxon>Podosporaceae</taxon>
        <taxon>Podospora</taxon>
    </lineage>
</organism>
<gene>
    <name evidence="2" type="ORF">QBC35DRAFT_153656</name>
</gene>
<evidence type="ECO:0000313" key="3">
    <source>
        <dbReference type="Proteomes" id="UP001302126"/>
    </source>
</evidence>
<evidence type="ECO:0000256" key="1">
    <source>
        <dbReference type="SAM" id="MobiDB-lite"/>
    </source>
</evidence>
<dbReference type="Proteomes" id="UP001302126">
    <property type="component" value="Unassembled WGS sequence"/>
</dbReference>
<accession>A0AAN6WZ96</accession>
<proteinExistence type="predicted"/>
<reference evidence="2" key="1">
    <citation type="journal article" date="2023" name="Mol. Phylogenet. Evol.">
        <title>Genome-scale phylogeny and comparative genomics of the fungal order Sordariales.</title>
        <authorList>
            <person name="Hensen N."/>
            <person name="Bonometti L."/>
            <person name="Westerberg I."/>
            <person name="Brannstrom I.O."/>
            <person name="Guillou S."/>
            <person name="Cros-Aarteil S."/>
            <person name="Calhoun S."/>
            <person name="Haridas S."/>
            <person name="Kuo A."/>
            <person name="Mondo S."/>
            <person name="Pangilinan J."/>
            <person name="Riley R."/>
            <person name="LaButti K."/>
            <person name="Andreopoulos B."/>
            <person name="Lipzen A."/>
            <person name="Chen C."/>
            <person name="Yan M."/>
            <person name="Daum C."/>
            <person name="Ng V."/>
            <person name="Clum A."/>
            <person name="Steindorff A."/>
            <person name="Ohm R.A."/>
            <person name="Martin F."/>
            <person name="Silar P."/>
            <person name="Natvig D.O."/>
            <person name="Lalanne C."/>
            <person name="Gautier V."/>
            <person name="Ament-Velasquez S.L."/>
            <person name="Kruys A."/>
            <person name="Hutchinson M.I."/>
            <person name="Powell A.J."/>
            <person name="Barry K."/>
            <person name="Miller A.N."/>
            <person name="Grigoriev I.V."/>
            <person name="Debuchy R."/>
            <person name="Gladieux P."/>
            <person name="Hiltunen Thoren M."/>
            <person name="Johannesson H."/>
        </authorList>
    </citation>
    <scope>NUCLEOTIDE SEQUENCE</scope>
    <source>
        <strain evidence="2">PSN309</strain>
    </source>
</reference>
<reference evidence="2" key="2">
    <citation type="submission" date="2023-05" db="EMBL/GenBank/DDBJ databases">
        <authorList>
            <consortium name="Lawrence Berkeley National Laboratory"/>
            <person name="Steindorff A."/>
            <person name="Hensen N."/>
            <person name="Bonometti L."/>
            <person name="Westerberg I."/>
            <person name="Brannstrom I.O."/>
            <person name="Guillou S."/>
            <person name="Cros-Aarteil S."/>
            <person name="Calhoun S."/>
            <person name="Haridas S."/>
            <person name="Kuo A."/>
            <person name="Mondo S."/>
            <person name="Pangilinan J."/>
            <person name="Riley R."/>
            <person name="Labutti K."/>
            <person name="Andreopoulos B."/>
            <person name="Lipzen A."/>
            <person name="Chen C."/>
            <person name="Yanf M."/>
            <person name="Daum C."/>
            <person name="Ng V."/>
            <person name="Clum A."/>
            <person name="Ohm R."/>
            <person name="Martin F."/>
            <person name="Silar P."/>
            <person name="Natvig D."/>
            <person name="Lalanne C."/>
            <person name="Gautier V."/>
            <person name="Ament-Velasquez S.L."/>
            <person name="Kruys A."/>
            <person name="Hutchinson M.I."/>
            <person name="Powell A.J."/>
            <person name="Barry K."/>
            <person name="Miller A.N."/>
            <person name="Grigoriev I.V."/>
            <person name="Debuchy R."/>
            <person name="Gladieux P."/>
            <person name="Thoren M.H."/>
            <person name="Johannesson H."/>
        </authorList>
    </citation>
    <scope>NUCLEOTIDE SEQUENCE</scope>
    <source>
        <strain evidence="2">PSN309</strain>
    </source>
</reference>
<feature type="region of interest" description="Disordered" evidence="1">
    <location>
        <begin position="38"/>
        <end position="64"/>
    </location>
</feature>
<dbReference type="AlphaFoldDB" id="A0AAN6WZ96"/>
<feature type="compositionally biased region" description="Basic and acidic residues" evidence="1">
    <location>
        <begin position="38"/>
        <end position="50"/>
    </location>
</feature>
<evidence type="ECO:0000313" key="2">
    <source>
        <dbReference type="EMBL" id="KAK4189197.1"/>
    </source>
</evidence>
<feature type="region of interest" description="Disordered" evidence="1">
    <location>
        <begin position="144"/>
        <end position="166"/>
    </location>
</feature>
<keyword evidence="3" id="KW-1185">Reference proteome</keyword>
<dbReference type="EMBL" id="MU864378">
    <property type="protein sequence ID" value="KAK4189197.1"/>
    <property type="molecule type" value="Genomic_DNA"/>
</dbReference>
<feature type="compositionally biased region" description="Basic residues" evidence="1">
    <location>
        <begin position="51"/>
        <end position="64"/>
    </location>
</feature>
<protein>
    <submittedName>
        <fullName evidence="2">Uncharacterized protein</fullName>
    </submittedName>
</protein>
<name>A0AAN6WZ96_9PEZI</name>